<keyword evidence="2" id="KW-0694">RNA-binding</keyword>
<dbReference type="GO" id="GO:0160149">
    <property type="term" value="F:tRNA pseudouridine(65) synthase activity"/>
    <property type="evidence" value="ECO:0007669"/>
    <property type="project" value="UniProtKB-EC"/>
</dbReference>
<dbReference type="KEGG" id="peh:Spb1_35800"/>
<dbReference type="CDD" id="cd02869">
    <property type="entry name" value="PseudoU_synth_RluA_like"/>
    <property type="match status" value="1"/>
</dbReference>
<evidence type="ECO:0000256" key="1">
    <source>
        <dbReference type="ARBA" id="ARBA00010876"/>
    </source>
</evidence>
<dbReference type="PANTHER" id="PTHR21600:SF87">
    <property type="entry name" value="RNA PSEUDOURIDYLATE SYNTHASE DOMAIN-CONTAINING PROTEIN 1"/>
    <property type="match status" value="1"/>
</dbReference>
<dbReference type="PROSITE" id="PS50889">
    <property type="entry name" value="S4"/>
    <property type="match status" value="1"/>
</dbReference>
<feature type="domain" description="Pseudouridine synthase RsuA/RluA-like" evidence="4">
    <location>
        <begin position="188"/>
        <end position="337"/>
    </location>
</feature>
<dbReference type="CDD" id="cd00165">
    <property type="entry name" value="S4"/>
    <property type="match status" value="1"/>
</dbReference>
<feature type="region of interest" description="Disordered" evidence="3">
    <location>
        <begin position="142"/>
        <end position="207"/>
    </location>
</feature>
<dbReference type="InterPro" id="IPR006224">
    <property type="entry name" value="PsdUridine_synth_RluA-like_CS"/>
</dbReference>
<dbReference type="InterPro" id="IPR050188">
    <property type="entry name" value="RluA_PseudoU_synthase"/>
</dbReference>
<protein>
    <submittedName>
        <fullName evidence="5">tRNA pseudouridine synthase C</fullName>
        <ecNumber evidence="5">5.4.99.26</ecNumber>
    </submittedName>
</protein>
<dbReference type="InterPro" id="IPR006145">
    <property type="entry name" value="PsdUridine_synth_RsuA/RluA"/>
</dbReference>
<proteinExistence type="inferred from homology"/>
<dbReference type="SUPFAM" id="SSF55120">
    <property type="entry name" value="Pseudouridine synthase"/>
    <property type="match status" value="1"/>
</dbReference>
<dbReference type="GO" id="GO:0003723">
    <property type="term" value="F:RNA binding"/>
    <property type="evidence" value="ECO:0007669"/>
    <property type="project" value="UniProtKB-KW"/>
</dbReference>
<feature type="compositionally biased region" description="Polar residues" evidence="3">
    <location>
        <begin position="148"/>
        <end position="157"/>
    </location>
</feature>
<accession>A0A518GSS2</accession>
<dbReference type="Gene3D" id="3.30.2350.10">
    <property type="entry name" value="Pseudouridine synthase"/>
    <property type="match status" value="1"/>
</dbReference>
<keyword evidence="6" id="KW-1185">Reference proteome</keyword>
<dbReference type="EC" id="5.4.99.26" evidence="5"/>
<dbReference type="Proteomes" id="UP000315349">
    <property type="component" value="Chromosome"/>
</dbReference>
<organism evidence="5 6">
    <name type="scientific">Planctopirus ephydatiae</name>
    <dbReference type="NCBI Taxonomy" id="2528019"/>
    <lineage>
        <taxon>Bacteria</taxon>
        <taxon>Pseudomonadati</taxon>
        <taxon>Planctomycetota</taxon>
        <taxon>Planctomycetia</taxon>
        <taxon>Planctomycetales</taxon>
        <taxon>Planctomycetaceae</taxon>
        <taxon>Planctopirus</taxon>
    </lineage>
</organism>
<comment type="similarity">
    <text evidence="1">Belongs to the pseudouridine synthase RluA family.</text>
</comment>
<name>A0A518GSS2_9PLAN</name>
<evidence type="ECO:0000259" key="4">
    <source>
        <dbReference type="Pfam" id="PF00849"/>
    </source>
</evidence>
<dbReference type="PROSITE" id="PS01129">
    <property type="entry name" value="PSI_RLU"/>
    <property type="match status" value="1"/>
</dbReference>
<feature type="compositionally biased region" description="Basic and acidic residues" evidence="3">
    <location>
        <begin position="170"/>
        <end position="183"/>
    </location>
</feature>
<reference evidence="5 6" key="1">
    <citation type="submission" date="2019-02" db="EMBL/GenBank/DDBJ databases">
        <title>Deep-cultivation of Planctomycetes and their phenomic and genomic characterization uncovers novel biology.</title>
        <authorList>
            <person name="Wiegand S."/>
            <person name="Jogler M."/>
            <person name="Boedeker C."/>
            <person name="Pinto D."/>
            <person name="Vollmers J."/>
            <person name="Rivas-Marin E."/>
            <person name="Kohn T."/>
            <person name="Peeters S.H."/>
            <person name="Heuer A."/>
            <person name="Rast P."/>
            <person name="Oberbeckmann S."/>
            <person name="Bunk B."/>
            <person name="Jeske O."/>
            <person name="Meyerdierks A."/>
            <person name="Storesund J.E."/>
            <person name="Kallscheuer N."/>
            <person name="Luecker S."/>
            <person name="Lage O.M."/>
            <person name="Pohl T."/>
            <person name="Merkel B.J."/>
            <person name="Hornburger P."/>
            <person name="Mueller R.-W."/>
            <person name="Bruemmer F."/>
            <person name="Labrenz M."/>
            <person name="Spormann A.M."/>
            <person name="Op den Camp H."/>
            <person name="Overmann J."/>
            <person name="Amann R."/>
            <person name="Jetten M.S.M."/>
            <person name="Mascher T."/>
            <person name="Medema M.H."/>
            <person name="Devos D.P."/>
            <person name="Kaster A.-K."/>
            <person name="Ovreas L."/>
            <person name="Rohde M."/>
            <person name="Galperin M.Y."/>
            <person name="Jogler C."/>
        </authorList>
    </citation>
    <scope>NUCLEOTIDE SEQUENCE [LARGE SCALE GENOMIC DNA]</scope>
    <source>
        <strain evidence="5 6">Spb1</strain>
    </source>
</reference>
<keyword evidence="5" id="KW-0413">Isomerase</keyword>
<dbReference type="AlphaFoldDB" id="A0A518GSS2"/>
<sequence length="400" mass="44805">MESPVPRPVPAPVVMLPVVVDSSLVGQTIVATLRKLLPDQSWSAVRKLIEQRRVLVNRYACFDETRRLTERDRLEVLAHPAVALPDENSIELLYVDEQIVVALKPEGMVTERRHDDLPDSPELRWRALTLDEAVTIRLMGGREATIAGRTNPTSPGRPQSLPAGQRPVHRRDQMRRDSQRRDATGSPAKSRLHTPKAPPCHVRAAHRLDRQTSGLVVLSRVPEAGAKLYAQFQAHDVLREYEALVWGWIEPQRLESELIRDRGDGRRGSRQPVTMLEAGAEESPVTNPLPPGKLASTNLVASRQGHFKSGTGEFASVSWIRCQLETGRTHQVRIHLSEKGNPIVGDDVYGTHSLDGVPRLYLHAARLGFTHPMIGKRLEFSAGWPDVDRRWLESHFADKS</sequence>
<dbReference type="Pfam" id="PF00849">
    <property type="entry name" value="PseudoU_synth_2"/>
    <property type="match status" value="1"/>
</dbReference>
<evidence type="ECO:0000313" key="6">
    <source>
        <dbReference type="Proteomes" id="UP000315349"/>
    </source>
</evidence>
<dbReference type="EMBL" id="CP036299">
    <property type="protein sequence ID" value="QDV31635.1"/>
    <property type="molecule type" value="Genomic_DNA"/>
</dbReference>
<dbReference type="PANTHER" id="PTHR21600">
    <property type="entry name" value="MITOCHONDRIAL RNA PSEUDOURIDINE SYNTHASE"/>
    <property type="match status" value="1"/>
</dbReference>
<evidence type="ECO:0000256" key="2">
    <source>
        <dbReference type="PROSITE-ProRule" id="PRU00182"/>
    </source>
</evidence>
<dbReference type="OrthoDB" id="9784108at2"/>
<dbReference type="InterPro" id="IPR020103">
    <property type="entry name" value="PsdUridine_synth_cat_dom_sf"/>
</dbReference>
<dbReference type="GO" id="GO:0000455">
    <property type="term" value="P:enzyme-directed rRNA pseudouridine synthesis"/>
    <property type="evidence" value="ECO:0007669"/>
    <property type="project" value="TreeGrafter"/>
</dbReference>
<gene>
    <name evidence="5" type="primary">truC_2</name>
    <name evidence="5" type="ORF">Spb1_35800</name>
</gene>
<evidence type="ECO:0000256" key="3">
    <source>
        <dbReference type="SAM" id="MobiDB-lite"/>
    </source>
</evidence>
<evidence type="ECO:0000313" key="5">
    <source>
        <dbReference type="EMBL" id="QDV31635.1"/>
    </source>
</evidence>